<reference evidence="2 3" key="1">
    <citation type="submission" date="2019-05" db="EMBL/GenBank/DDBJ databases">
        <title>Another draft genome of Portunus trituberculatus and its Hox gene families provides insights of decapod evolution.</title>
        <authorList>
            <person name="Jeong J.-H."/>
            <person name="Song I."/>
            <person name="Kim S."/>
            <person name="Choi T."/>
            <person name="Kim D."/>
            <person name="Ryu S."/>
            <person name="Kim W."/>
        </authorList>
    </citation>
    <scope>NUCLEOTIDE SEQUENCE [LARGE SCALE GENOMIC DNA]</scope>
    <source>
        <tissue evidence="2">Muscle</tissue>
    </source>
</reference>
<dbReference type="EMBL" id="VSRR010070947">
    <property type="protein sequence ID" value="MPC86263.1"/>
    <property type="molecule type" value="Genomic_DNA"/>
</dbReference>
<protein>
    <submittedName>
        <fullName evidence="2">Uncharacterized protein</fullName>
    </submittedName>
</protein>
<name>A0A5B7IVB2_PORTR</name>
<keyword evidence="1" id="KW-0472">Membrane</keyword>
<accession>A0A5B7IVB2</accession>
<proteinExistence type="predicted"/>
<organism evidence="2 3">
    <name type="scientific">Portunus trituberculatus</name>
    <name type="common">Swimming crab</name>
    <name type="synonym">Neptunus trituberculatus</name>
    <dbReference type="NCBI Taxonomy" id="210409"/>
    <lineage>
        <taxon>Eukaryota</taxon>
        <taxon>Metazoa</taxon>
        <taxon>Ecdysozoa</taxon>
        <taxon>Arthropoda</taxon>
        <taxon>Crustacea</taxon>
        <taxon>Multicrustacea</taxon>
        <taxon>Malacostraca</taxon>
        <taxon>Eumalacostraca</taxon>
        <taxon>Eucarida</taxon>
        <taxon>Decapoda</taxon>
        <taxon>Pleocyemata</taxon>
        <taxon>Brachyura</taxon>
        <taxon>Eubrachyura</taxon>
        <taxon>Portunoidea</taxon>
        <taxon>Portunidae</taxon>
        <taxon>Portuninae</taxon>
        <taxon>Portunus</taxon>
    </lineage>
</organism>
<evidence type="ECO:0000313" key="2">
    <source>
        <dbReference type="EMBL" id="MPC86263.1"/>
    </source>
</evidence>
<gene>
    <name evidence="2" type="ORF">E2C01_081086</name>
</gene>
<dbReference type="AlphaFoldDB" id="A0A5B7IVB2"/>
<feature type="transmembrane region" description="Helical" evidence="1">
    <location>
        <begin position="90"/>
        <end position="108"/>
    </location>
</feature>
<keyword evidence="1" id="KW-0812">Transmembrane</keyword>
<evidence type="ECO:0000256" key="1">
    <source>
        <dbReference type="SAM" id="Phobius"/>
    </source>
</evidence>
<evidence type="ECO:0000313" key="3">
    <source>
        <dbReference type="Proteomes" id="UP000324222"/>
    </source>
</evidence>
<comment type="caution">
    <text evidence="2">The sequence shown here is derived from an EMBL/GenBank/DDBJ whole genome shotgun (WGS) entry which is preliminary data.</text>
</comment>
<keyword evidence="3" id="KW-1185">Reference proteome</keyword>
<dbReference type="Proteomes" id="UP000324222">
    <property type="component" value="Unassembled WGS sequence"/>
</dbReference>
<keyword evidence="1" id="KW-1133">Transmembrane helix</keyword>
<sequence length="117" mass="13008">MKDEKLESEKTNQKKKIIRRLQEGGRGREEDLNMCDGATTEQMRCQVSARLAFPGKAAPRHSHSLAGKFIVPVGILEEYMWEALFSFRPLVALAISFIMIPLLGSISSPKGIFGVTT</sequence>